<evidence type="ECO:0000256" key="1">
    <source>
        <dbReference type="SAM" id="SignalP"/>
    </source>
</evidence>
<dbReference type="EMBL" id="BAABGA010000114">
    <property type="protein sequence ID" value="GAA4470755.1"/>
    <property type="molecule type" value="Genomic_DNA"/>
</dbReference>
<dbReference type="PROSITE" id="PS51257">
    <property type="entry name" value="PROKAR_LIPOPROTEIN"/>
    <property type="match status" value="1"/>
</dbReference>
<proteinExistence type="predicted"/>
<evidence type="ECO:0000313" key="2">
    <source>
        <dbReference type="EMBL" id="GAA4470755.1"/>
    </source>
</evidence>
<feature type="signal peptide" evidence="1">
    <location>
        <begin position="1"/>
        <end position="17"/>
    </location>
</feature>
<evidence type="ECO:0000313" key="3">
    <source>
        <dbReference type="Proteomes" id="UP001500840"/>
    </source>
</evidence>
<evidence type="ECO:0008006" key="4">
    <source>
        <dbReference type="Google" id="ProtNLM"/>
    </source>
</evidence>
<dbReference type="Proteomes" id="UP001500840">
    <property type="component" value="Unassembled WGS sequence"/>
</dbReference>
<sequence>MKFLLSTLLLSSVFAVVGCDSGSSSSVVVDKDAQAIADYEAAQAQSQKEIEEAEKAAKKPAN</sequence>
<name>A0ABP8NTU5_9BACT</name>
<reference evidence="3" key="1">
    <citation type="journal article" date="2019" name="Int. J. Syst. Evol. Microbiol.">
        <title>The Global Catalogue of Microorganisms (GCM) 10K type strain sequencing project: providing services to taxonomists for standard genome sequencing and annotation.</title>
        <authorList>
            <consortium name="The Broad Institute Genomics Platform"/>
            <consortium name="The Broad Institute Genome Sequencing Center for Infectious Disease"/>
            <person name="Wu L."/>
            <person name="Ma J."/>
        </authorList>
    </citation>
    <scope>NUCLEOTIDE SEQUENCE [LARGE SCALE GENOMIC DNA]</scope>
    <source>
        <strain evidence="3">JCM 17759</strain>
    </source>
</reference>
<keyword evidence="1" id="KW-0732">Signal</keyword>
<dbReference type="RefSeq" id="WP_345327803.1">
    <property type="nucleotide sequence ID" value="NZ_BAABGA010000114.1"/>
</dbReference>
<feature type="chain" id="PRO_5046027081" description="Secreted protein" evidence="1">
    <location>
        <begin position="18"/>
        <end position="62"/>
    </location>
</feature>
<accession>A0ABP8NTU5</accession>
<protein>
    <recommendedName>
        <fullName evidence="4">Secreted protein</fullName>
    </recommendedName>
</protein>
<comment type="caution">
    <text evidence="2">The sequence shown here is derived from an EMBL/GenBank/DDBJ whole genome shotgun (WGS) entry which is preliminary data.</text>
</comment>
<gene>
    <name evidence="2" type="ORF">GCM10023156_64490</name>
</gene>
<organism evidence="2 3">
    <name type="scientific">Novipirellula rosea</name>
    <dbReference type="NCBI Taxonomy" id="1031540"/>
    <lineage>
        <taxon>Bacteria</taxon>
        <taxon>Pseudomonadati</taxon>
        <taxon>Planctomycetota</taxon>
        <taxon>Planctomycetia</taxon>
        <taxon>Pirellulales</taxon>
        <taxon>Pirellulaceae</taxon>
        <taxon>Novipirellula</taxon>
    </lineage>
</organism>
<keyword evidence="3" id="KW-1185">Reference proteome</keyword>